<dbReference type="EMBL" id="HE796683">
    <property type="protein sequence ID" value="CCG98976.1"/>
    <property type="molecule type" value="Genomic_DNA"/>
</dbReference>
<proteinExistence type="predicted"/>
<evidence type="ECO:0000256" key="1">
    <source>
        <dbReference type="SAM" id="SignalP"/>
    </source>
</evidence>
<dbReference type="KEGG" id="fae:FAES_0965"/>
<feature type="chain" id="PRO_5003630983" evidence="1">
    <location>
        <begin position="23"/>
        <end position="162"/>
    </location>
</feature>
<keyword evidence="2" id="KW-0449">Lipoprotein</keyword>
<keyword evidence="1" id="KW-0732">Signal</keyword>
<dbReference type="STRING" id="1166018.FAES_0965"/>
<reference evidence="2 3" key="1">
    <citation type="journal article" date="2012" name="J. Bacteriol.">
        <title>Genome Sequence of Fibrella aestuarina BUZ 2T, a Filamentous Marine Bacterium.</title>
        <authorList>
            <person name="Filippini M."/>
            <person name="Qi W."/>
            <person name="Blom J."/>
            <person name="Goesmann A."/>
            <person name="Smits T.H."/>
            <person name="Bagheri H.C."/>
        </authorList>
    </citation>
    <scope>NUCLEOTIDE SEQUENCE [LARGE SCALE GENOMIC DNA]</scope>
    <source>
        <strain evidence="3">BUZ 2T</strain>
    </source>
</reference>
<dbReference type="eggNOG" id="ENOG50313I2">
    <property type="taxonomic scope" value="Bacteria"/>
</dbReference>
<dbReference type="InterPro" id="IPR020018">
    <property type="entry name" value="Motility-assoc_lipoprot_GldH"/>
</dbReference>
<keyword evidence="3" id="KW-1185">Reference proteome</keyword>
<protein>
    <submittedName>
        <fullName evidence="2">Gliding motility-associated lipoprotein GldH</fullName>
    </submittedName>
</protein>
<dbReference type="NCBIfam" id="TIGR03511">
    <property type="entry name" value="GldH_lipo"/>
    <property type="match status" value="1"/>
</dbReference>
<feature type="signal peptide" evidence="1">
    <location>
        <begin position="1"/>
        <end position="22"/>
    </location>
</feature>
<organism evidence="2 3">
    <name type="scientific">Fibrella aestuarina BUZ 2</name>
    <dbReference type="NCBI Taxonomy" id="1166018"/>
    <lineage>
        <taxon>Bacteria</taxon>
        <taxon>Pseudomonadati</taxon>
        <taxon>Bacteroidota</taxon>
        <taxon>Cytophagia</taxon>
        <taxon>Cytophagales</taxon>
        <taxon>Spirosomataceae</taxon>
        <taxon>Fibrella</taxon>
    </lineage>
</organism>
<dbReference type="HOGENOM" id="CLU_109250_0_1_10"/>
<accession>I0K4C3</accession>
<gene>
    <name evidence="2" type="ORF">FAES_0965</name>
</gene>
<dbReference type="AlphaFoldDB" id="I0K4C3"/>
<dbReference type="Pfam" id="PF14109">
    <property type="entry name" value="GldH_lipo"/>
    <property type="match status" value="1"/>
</dbReference>
<dbReference type="OrthoDB" id="982482at2"/>
<dbReference type="Proteomes" id="UP000011058">
    <property type="component" value="Chromosome"/>
</dbReference>
<evidence type="ECO:0000313" key="2">
    <source>
        <dbReference type="EMBL" id="CCG98976.1"/>
    </source>
</evidence>
<name>I0K4C3_9BACT</name>
<sequence length="162" mass="19092">MHRYLPMIRLLTGLFIGLTCWACHDPNVVYKENADIEDGKWFVKNTPTFRFQITDASQPYDIYYTLRNNLTYPYYNLYLTRYLTDERGKELESRLDELILMDPKTGKPRGKGLGDLYDNKVLMKRAYRFPKPGTYAFRIKQYMRQDPLPDVVSVGISVEKAQ</sequence>
<evidence type="ECO:0000313" key="3">
    <source>
        <dbReference type="Proteomes" id="UP000011058"/>
    </source>
</evidence>